<dbReference type="EMBL" id="FPJO01000016">
    <property type="protein sequence ID" value="SFY29144.1"/>
    <property type="molecule type" value="Genomic_DNA"/>
</dbReference>
<keyword evidence="1" id="KW-0723">Serine/threonine-protein kinase</keyword>
<dbReference type="AlphaFoldDB" id="A0A1K2E2I9"/>
<keyword evidence="4" id="KW-0418">Kinase</keyword>
<evidence type="ECO:0000313" key="5">
    <source>
        <dbReference type="Proteomes" id="UP000181909"/>
    </source>
</evidence>
<dbReference type="SUPFAM" id="SSF55874">
    <property type="entry name" value="ATPase domain of HSP90 chaperone/DNA topoisomerase II/histidine kinase"/>
    <property type="match status" value="1"/>
</dbReference>
<dbReference type="CDD" id="cd16936">
    <property type="entry name" value="HATPase_RsbW-like"/>
    <property type="match status" value="1"/>
</dbReference>
<accession>A0A1K2E2I9</accession>
<protein>
    <submittedName>
        <fullName evidence="4">Histidine kinase-like ATPase domain-containing protein</fullName>
    </submittedName>
</protein>
<organism evidence="4 5">
    <name type="scientific">Streptomyces atratus</name>
    <dbReference type="NCBI Taxonomy" id="1893"/>
    <lineage>
        <taxon>Bacteria</taxon>
        <taxon>Bacillati</taxon>
        <taxon>Actinomycetota</taxon>
        <taxon>Actinomycetes</taxon>
        <taxon>Kitasatosporales</taxon>
        <taxon>Streptomycetaceae</taxon>
        <taxon>Streptomyces</taxon>
    </lineage>
</organism>
<dbReference type="InterPro" id="IPR036890">
    <property type="entry name" value="HATPase_C_sf"/>
</dbReference>
<evidence type="ECO:0000256" key="1">
    <source>
        <dbReference type="ARBA" id="ARBA00022527"/>
    </source>
</evidence>
<keyword evidence="4" id="KW-0808">Transferase</keyword>
<dbReference type="Proteomes" id="UP000181909">
    <property type="component" value="Unassembled WGS sequence"/>
</dbReference>
<dbReference type="Gene3D" id="3.30.565.10">
    <property type="entry name" value="Histidine kinase-like ATPase, C-terminal domain"/>
    <property type="match status" value="1"/>
</dbReference>
<proteinExistence type="predicted"/>
<gene>
    <name evidence="4" type="ORF">SAMN02787144_1016131</name>
</gene>
<sequence length="181" mass="18658">MPPLIEIVHNALVCCATAPQALGLVSLPGGTLASASAARCYVSTTARSWGLPPDTVDALELITGELAANALEHSASRSITVVLSCAARAAVVGVLDEGQGSATAAGAPPPDQEDGRGLLIVDTLATDWGQRRVCGGLLVWAEVDAGHGQAPPGRPHRADIPLAPLPVPYERRPNHPHRRSP</sequence>
<dbReference type="Pfam" id="PF13581">
    <property type="entry name" value="HATPase_c_2"/>
    <property type="match status" value="1"/>
</dbReference>
<dbReference type="STRING" id="1893.SAMN02787144_1016131"/>
<dbReference type="InterPro" id="IPR050267">
    <property type="entry name" value="Anti-sigma-factor_SerPK"/>
</dbReference>
<name>A0A1K2E2I9_STRAR</name>
<feature type="region of interest" description="Disordered" evidence="2">
    <location>
        <begin position="148"/>
        <end position="181"/>
    </location>
</feature>
<dbReference type="InterPro" id="IPR003594">
    <property type="entry name" value="HATPase_dom"/>
</dbReference>
<dbReference type="RefSeq" id="WP_072487443.1">
    <property type="nucleotide sequence ID" value="NZ_CP108276.1"/>
</dbReference>
<dbReference type="PANTHER" id="PTHR35526:SF3">
    <property type="entry name" value="ANTI-SIGMA-F FACTOR RSBW"/>
    <property type="match status" value="1"/>
</dbReference>
<evidence type="ECO:0000256" key="2">
    <source>
        <dbReference type="SAM" id="MobiDB-lite"/>
    </source>
</evidence>
<feature type="domain" description="Histidine kinase/HSP90-like ATPase" evidence="3">
    <location>
        <begin position="32"/>
        <end position="130"/>
    </location>
</feature>
<dbReference type="GO" id="GO:0004674">
    <property type="term" value="F:protein serine/threonine kinase activity"/>
    <property type="evidence" value="ECO:0007669"/>
    <property type="project" value="UniProtKB-KW"/>
</dbReference>
<evidence type="ECO:0000259" key="3">
    <source>
        <dbReference type="Pfam" id="PF13581"/>
    </source>
</evidence>
<reference evidence="4 5" key="1">
    <citation type="submission" date="2016-11" db="EMBL/GenBank/DDBJ databases">
        <authorList>
            <person name="Jaros S."/>
            <person name="Januszkiewicz K."/>
            <person name="Wedrychowicz H."/>
        </authorList>
    </citation>
    <scope>NUCLEOTIDE SEQUENCE [LARGE SCALE GENOMIC DNA]</scope>
    <source>
        <strain evidence="4 5">OK807</strain>
    </source>
</reference>
<evidence type="ECO:0000313" key="4">
    <source>
        <dbReference type="EMBL" id="SFY29144.1"/>
    </source>
</evidence>
<dbReference type="PANTHER" id="PTHR35526">
    <property type="entry name" value="ANTI-SIGMA-F FACTOR RSBW-RELATED"/>
    <property type="match status" value="1"/>
</dbReference>